<name>A0A197JFM0_9FUNG</name>
<feature type="region of interest" description="Disordered" evidence="1">
    <location>
        <begin position="80"/>
        <end position="100"/>
    </location>
</feature>
<evidence type="ECO:0000256" key="1">
    <source>
        <dbReference type="SAM" id="MobiDB-lite"/>
    </source>
</evidence>
<gene>
    <name evidence="2" type="ORF">K457DRAFT_25228</name>
</gene>
<evidence type="ECO:0000313" key="2">
    <source>
        <dbReference type="EMBL" id="OAQ23296.1"/>
    </source>
</evidence>
<evidence type="ECO:0000313" key="3">
    <source>
        <dbReference type="Proteomes" id="UP000078512"/>
    </source>
</evidence>
<organism evidence="2 3">
    <name type="scientific">Linnemannia elongata AG-77</name>
    <dbReference type="NCBI Taxonomy" id="1314771"/>
    <lineage>
        <taxon>Eukaryota</taxon>
        <taxon>Fungi</taxon>
        <taxon>Fungi incertae sedis</taxon>
        <taxon>Mucoromycota</taxon>
        <taxon>Mortierellomycotina</taxon>
        <taxon>Mortierellomycetes</taxon>
        <taxon>Mortierellales</taxon>
        <taxon>Mortierellaceae</taxon>
        <taxon>Linnemannia</taxon>
    </lineage>
</organism>
<proteinExistence type="predicted"/>
<keyword evidence="3" id="KW-1185">Reference proteome</keyword>
<sequence length="100" mass="11847">MFVKLPDGSHQKNTDNALFDRQVHVAHLNCPIDFMTFETVENYTDWRHPNDDAFCWYRALHIQIRSRNFDLLRQGSQARESQCRFHRRGSGTQPTQEPIT</sequence>
<protein>
    <submittedName>
        <fullName evidence="2">Uncharacterized protein</fullName>
    </submittedName>
</protein>
<dbReference type="EMBL" id="KV442123">
    <property type="protein sequence ID" value="OAQ23296.1"/>
    <property type="molecule type" value="Genomic_DNA"/>
</dbReference>
<feature type="compositionally biased region" description="Polar residues" evidence="1">
    <location>
        <begin position="90"/>
        <end position="100"/>
    </location>
</feature>
<accession>A0A197JFM0</accession>
<dbReference type="AlphaFoldDB" id="A0A197JFM0"/>
<reference evidence="2 3" key="1">
    <citation type="submission" date="2016-05" db="EMBL/GenBank/DDBJ databases">
        <title>Genome sequencing reveals origins of a unique bacterial endosymbiosis in the earliest lineages of terrestrial Fungi.</title>
        <authorList>
            <consortium name="DOE Joint Genome Institute"/>
            <person name="Uehling J."/>
            <person name="Gryganskyi A."/>
            <person name="Hameed K."/>
            <person name="Tschaplinski T."/>
            <person name="Misztal P."/>
            <person name="Wu S."/>
            <person name="Desiro A."/>
            <person name="Vande Pol N."/>
            <person name="Du Z.-Y."/>
            <person name="Zienkiewicz A."/>
            <person name="Zienkiewicz K."/>
            <person name="Morin E."/>
            <person name="Tisserant E."/>
            <person name="Splivallo R."/>
            <person name="Hainaut M."/>
            <person name="Henrissat B."/>
            <person name="Ohm R."/>
            <person name="Kuo A."/>
            <person name="Yan J."/>
            <person name="Lipzen A."/>
            <person name="Nolan M."/>
            <person name="Labutti K."/>
            <person name="Barry K."/>
            <person name="Goldstein A."/>
            <person name="Labbe J."/>
            <person name="Schadt C."/>
            <person name="Tuskan G."/>
            <person name="Grigoriev I."/>
            <person name="Martin F."/>
            <person name="Vilgalys R."/>
            <person name="Bonito G."/>
        </authorList>
    </citation>
    <scope>NUCLEOTIDE SEQUENCE [LARGE SCALE GENOMIC DNA]</scope>
    <source>
        <strain evidence="2 3">AG-77</strain>
    </source>
</reference>
<dbReference type="Proteomes" id="UP000078512">
    <property type="component" value="Unassembled WGS sequence"/>
</dbReference>